<dbReference type="AlphaFoldDB" id="W2ILW4"/>
<proteinExistence type="predicted"/>
<protein>
    <submittedName>
        <fullName evidence="1">Uncharacterized protein</fullName>
    </submittedName>
</protein>
<gene>
    <name evidence="1" type="ORF">L916_12742</name>
</gene>
<dbReference type="Proteomes" id="UP000053864">
    <property type="component" value="Unassembled WGS sequence"/>
</dbReference>
<reference evidence="1" key="1">
    <citation type="submission" date="2013-11" db="EMBL/GenBank/DDBJ databases">
        <title>The Genome Sequence of Phytophthora parasitica CJ05E6.</title>
        <authorList>
            <consortium name="The Broad Institute Genomics Platform"/>
            <person name="Russ C."/>
            <person name="Tyler B."/>
            <person name="Panabieres F."/>
            <person name="Shan W."/>
            <person name="Tripathy S."/>
            <person name="Grunwald N."/>
            <person name="Machado M."/>
            <person name="Johnson C.S."/>
            <person name="Arredondo F."/>
            <person name="Hong C."/>
            <person name="Coffey M."/>
            <person name="Young S.K."/>
            <person name="Zeng Q."/>
            <person name="Gargeya S."/>
            <person name="Fitzgerald M."/>
            <person name="Abouelleil A."/>
            <person name="Alvarado L."/>
            <person name="Chapman S.B."/>
            <person name="Gainer-Dewar J."/>
            <person name="Goldberg J."/>
            <person name="Griggs A."/>
            <person name="Gujja S."/>
            <person name="Hansen M."/>
            <person name="Howarth C."/>
            <person name="Imamovic A."/>
            <person name="Ireland A."/>
            <person name="Larimer J."/>
            <person name="McCowan C."/>
            <person name="Murphy C."/>
            <person name="Pearson M."/>
            <person name="Poon T.W."/>
            <person name="Priest M."/>
            <person name="Roberts A."/>
            <person name="Saif S."/>
            <person name="Shea T."/>
            <person name="Sykes S."/>
            <person name="Wortman J."/>
            <person name="Nusbaum C."/>
            <person name="Birren B."/>
        </authorList>
    </citation>
    <scope>NUCLEOTIDE SEQUENCE [LARGE SCALE GENOMIC DNA]</scope>
    <source>
        <strain evidence="1">CJ05E6</strain>
    </source>
</reference>
<name>W2ILW4_PHYNI</name>
<sequence length="62" mass="6349">MAVAGLNSRTQSDSSPSLGVRIMEQHLHQPGLLARGYSDNHGVAEGSPCVPVGGAGYTSLVD</sequence>
<dbReference type="EMBL" id="KI674108">
    <property type="protein sequence ID" value="ETL35091.1"/>
    <property type="molecule type" value="Genomic_DNA"/>
</dbReference>
<evidence type="ECO:0000313" key="1">
    <source>
        <dbReference type="EMBL" id="ETL35091.1"/>
    </source>
</evidence>
<organism evidence="1">
    <name type="scientific">Phytophthora nicotianae</name>
    <name type="common">Potato buckeye rot agent</name>
    <name type="synonym">Phytophthora parasitica</name>
    <dbReference type="NCBI Taxonomy" id="4792"/>
    <lineage>
        <taxon>Eukaryota</taxon>
        <taxon>Sar</taxon>
        <taxon>Stramenopiles</taxon>
        <taxon>Oomycota</taxon>
        <taxon>Peronosporomycetes</taxon>
        <taxon>Peronosporales</taxon>
        <taxon>Peronosporaceae</taxon>
        <taxon>Phytophthora</taxon>
    </lineage>
</organism>
<accession>W2ILW4</accession>